<protein>
    <submittedName>
        <fullName evidence="1">Uncharacterized protein</fullName>
    </submittedName>
</protein>
<proteinExistence type="predicted"/>
<sequence length="43" mass="5186">MRYFVQKKRINEQKNTNSGDLYSNTNSSFNRHAHLFRRSVRAL</sequence>
<organism evidence="1 2">
    <name type="scientific">Xylanibacter ruminicola</name>
    <name type="common">Prevotella ruminicola</name>
    <dbReference type="NCBI Taxonomy" id="839"/>
    <lineage>
        <taxon>Bacteria</taxon>
        <taxon>Pseudomonadati</taxon>
        <taxon>Bacteroidota</taxon>
        <taxon>Bacteroidia</taxon>
        <taxon>Bacteroidales</taxon>
        <taxon>Prevotellaceae</taxon>
        <taxon>Xylanibacter</taxon>
    </lineage>
</organism>
<gene>
    <name evidence="1" type="ORF">SAMN05216354_2783</name>
</gene>
<evidence type="ECO:0000313" key="2">
    <source>
        <dbReference type="Proteomes" id="UP000236735"/>
    </source>
</evidence>
<dbReference type="EMBL" id="FNUV01000009">
    <property type="protein sequence ID" value="SEG10475.1"/>
    <property type="molecule type" value="Genomic_DNA"/>
</dbReference>
<accession>A0A1H5XG76</accession>
<reference evidence="1 2" key="1">
    <citation type="submission" date="2016-10" db="EMBL/GenBank/DDBJ databases">
        <authorList>
            <person name="de Groot N.N."/>
        </authorList>
    </citation>
    <scope>NUCLEOTIDE SEQUENCE [LARGE SCALE GENOMIC DNA]</scope>
    <source>
        <strain evidence="1 2">AR32</strain>
    </source>
</reference>
<dbReference type="Proteomes" id="UP000236735">
    <property type="component" value="Unassembled WGS sequence"/>
</dbReference>
<dbReference type="AlphaFoldDB" id="A0A1H5XG76"/>
<evidence type="ECO:0000313" key="1">
    <source>
        <dbReference type="EMBL" id="SEG10475.1"/>
    </source>
</evidence>
<name>A0A1H5XG76_XYLRU</name>